<comment type="caution">
    <text evidence="2">The sequence shown here is derived from an EMBL/GenBank/DDBJ whole genome shotgun (WGS) entry which is preliminary data.</text>
</comment>
<name>A0ABN3YF80_9ENTE</name>
<protein>
    <submittedName>
        <fullName evidence="2">Uncharacterized protein</fullName>
    </submittedName>
</protein>
<feature type="transmembrane region" description="Helical" evidence="1">
    <location>
        <begin position="72"/>
        <end position="94"/>
    </location>
</feature>
<dbReference type="InterPro" id="IPR049576">
    <property type="entry name" value="HDC-like"/>
</dbReference>
<keyword evidence="1" id="KW-0472">Membrane</keyword>
<dbReference type="CDD" id="cd21416">
    <property type="entry name" value="HDC_protein"/>
    <property type="match status" value="1"/>
</dbReference>
<sequence length="321" mass="35123">MQQNPMMDIKQLASQWKAVVVALTGAFGASILTMIIGTILYDWSTVAATIPPLIGGVVSTALMTEGLKAEGLTMYLALPVAMYILQSFVGYPLVSFMLKKEGTRLLKEYQPRSQNRLNEKTQEETKQPKKFIKVSSQYKTSAFVLAKVAFVGLLAMGLSQLTNEAIDSSICALILGVVGHQIGFLEKNVLNQANVFNWLMYGLMAYIFSQLNTVTPQILQGIIIQILILLLLGVLGMFIASSILAKSMKMSTAMAFATSLTALCGFPSDYILTSEVIQHLTNDKQQRDYLTDHMMPKMLVGGFATVSVASIIIASIFLKLL</sequence>
<keyword evidence="3" id="KW-1185">Reference proteome</keyword>
<dbReference type="Proteomes" id="UP001501577">
    <property type="component" value="Unassembled WGS sequence"/>
</dbReference>
<gene>
    <name evidence="2" type="ORF">GCM10019998_20440</name>
</gene>
<evidence type="ECO:0000256" key="1">
    <source>
        <dbReference type="SAM" id="Phobius"/>
    </source>
</evidence>
<feature type="transmembrane region" description="Helical" evidence="1">
    <location>
        <begin position="195"/>
        <end position="212"/>
    </location>
</feature>
<organism evidence="2 3">
    <name type="scientific">Tetragenococcus solitarius</name>
    <dbReference type="NCBI Taxonomy" id="71453"/>
    <lineage>
        <taxon>Bacteria</taxon>
        <taxon>Bacillati</taxon>
        <taxon>Bacillota</taxon>
        <taxon>Bacilli</taxon>
        <taxon>Lactobacillales</taxon>
        <taxon>Enterococcaceae</taxon>
        <taxon>Tetragenococcus</taxon>
    </lineage>
</organism>
<keyword evidence="1" id="KW-0812">Transmembrane</keyword>
<reference evidence="2 3" key="1">
    <citation type="journal article" date="2019" name="Int. J. Syst. Evol. Microbiol.">
        <title>The Global Catalogue of Microorganisms (GCM) 10K type strain sequencing project: providing services to taxonomists for standard genome sequencing and annotation.</title>
        <authorList>
            <consortium name="The Broad Institute Genomics Platform"/>
            <consortium name="The Broad Institute Genome Sequencing Center for Infectious Disease"/>
            <person name="Wu L."/>
            <person name="Ma J."/>
        </authorList>
    </citation>
    <scope>NUCLEOTIDE SEQUENCE [LARGE SCALE GENOMIC DNA]</scope>
    <source>
        <strain evidence="2 3">JCM 8736</strain>
    </source>
</reference>
<dbReference type="EMBL" id="BAAAXQ010000067">
    <property type="protein sequence ID" value="GAA3023712.1"/>
    <property type="molecule type" value="Genomic_DNA"/>
</dbReference>
<feature type="transmembrane region" description="Helical" evidence="1">
    <location>
        <begin position="20"/>
        <end position="41"/>
    </location>
</feature>
<feature type="transmembrane region" description="Helical" evidence="1">
    <location>
        <begin position="298"/>
        <end position="318"/>
    </location>
</feature>
<feature type="transmembrane region" description="Helical" evidence="1">
    <location>
        <begin position="218"/>
        <end position="240"/>
    </location>
</feature>
<evidence type="ECO:0000313" key="2">
    <source>
        <dbReference type="EMBL" id="GAA3023712.1"/>
    </source>
</evidence>
<accession>A0ABN3YF80</accession>
<evidence type="ECO:0000313" key="3">
    <source>
        <dbReference type="Proteomes" id="UP001501577"/>
    </source>
</evidence>
<proteinExistence type="predicted"/>
<keyword evidence="1" id="KW-1133">Transmembrane helix</keyword>